<feature type="domain" description="Snake toxin/toxin-like" evidence="3">
    <location>
        <begin position="302"/>
        <end position="370"/>
    </location>
</feature>
<evidence type="ECO:0000259" key="3">
    <source>
        <dbReference type="Pfam" id="PF00087"/>
    </source>
</evidence>
<dbReference type="InterPro" id="IPR051110">
    <property type="entry name" value="Ly-6/neurotoxin-like_GPI-ap"/>
</dbReference>
<dbReference type="EMBL" id="JAGXEW010000044">
    <property type="protein sequence ID" value="KAK1152867.1"/>
    <property type="molecule type" value="Genomic_DNA"/>
</dbReference>
<sequence length="404" mass="43243">MVYLFTSHIIHCVLWAYFAAPLIKSCQTCDNEKVESNCAEKDCATPSSFCQRKIDFTKDGFPVTKGCAAQCTASDTVSCCQVSNCRVNTLSCLQCDAQTDETQCKADVCTVGTFCQNSYSFTDLASIKVTKTCESACTASNTVNCCQTSNCNVKALFCYTCDKQSDETLCTTVKACGSTSGKCSSVYETGVDGKITVTKGCEASHGACVPGRVGNKQTTCCDTDLCNVPVLKCYTCNKIKSETDCTTITACDFSVGFCFAYYDTTPVGMTVRKGCDRTCASLEDLSRRRTCCTTDLCNEPKLSCNTCNGLADEKQCTTVTACSDESKFCKTIRNTIAGKTTAVTKTCEATCTASSTVFQTVECCQASQCNEYQERVTGASPSTQASSLLLAVSIILLPTLLKSA</sequence>
<comment type="caution">
    <text evidence="4">The sequence shown here is derived from an EMBL/GenBank/DDBJ whole genome shotgun (WGS) entry which is preliminary data.</text>
</comment>
<evidence type="ECO:0000256" key="1">
    <source>
        <dbReference type="ARBA" id="ARBA00022729"/>
    </source>
</evidence>
<dbReference type="InterPro" id="IPR045860">
    <property type="entry name" value="Snake_toxin-like_sf"/>
</dbReference>
<name>A0AAD8FUY6_ACIOX</name>
<evidence type="ECO:0000313" key="5">
    <source>
        <dbReference type="Proteomes" id="UP001230051"/>
    </source>
</evidence>
<feature type="chain" id="PRO_5042175075" evidence="2">
    <location>
        <begin position="26"/>
        <end position="404"/>
    </location>
</feature>
<proteinExistence type="predicted"/>
<evidence type="ECO:0000313" key="4">
    <source>
        <dbReference type="EMBL" id="KAK1152867.1"/>
    </source>
</evidence>
<feature type="signal peptide" evidence="2">
    <location>
        <begin position="1"/>
        <end position="25"/>
    </location>
</feature>
<dbReference type="PANTHER" id="PTHR16983">
    <property type="entry name" value="UPAR/LY6 DOMAIN-CONTAINING PROTEIN"/>
    <property type="match status" value="1"/>
</dbReference>
<keyword evidence="5" id="KW-1185">Reference proteome</keyword>
<dbReference type="SUPFAM" id="SSF57302">
    <property type="entry name" value="Snake toxin-like"/>
    <property type="match status" value="3"/>
</dbReference>
<evidence type="ECO:0000256" key="2">
    <source>
        <dbReference type="SAM" id="SignalP"/>
    </source>
</evidence>
<dbReference type="Gene3D" id="2.10.60.10">
    <property type="entry name" value="CD59"/>
    <property type="match status" value="3"/>
</dbReference>
<feature type="domain" description="Snake toxin/toxin-like" evidence="3">
    <location>
        <begin position="231"/>
        <end position="298"/>
    </location>
</feature>
<dbReference type="AlphaFoldDB" id="A0AAD8FUY6"/>
<dbReference type="Pfam" id="PF00087">
    <property type="entry name" value="Toxin_TOLIP"/>
    <property type="match status" value="3"/>
</dbReference>
<reference evidence="4" key="1">
    <citation type="submission" date="2022-02" db="EMBL/GenBank/DDBJ databases">
        <title>Atlantic sturgeon de novo genome assembly.</title>
        <authorList>
            <person name="Stock M."/>
            <person name="Klopp C."/>
            <person name="Guiguen Y."/>
            <person name="Cabau C."/>
            <person name="Parinello H."/>
            <person name="Santidrian Yebra-Pimentel E."/>
            <person name="Kuhl H."/>
            <person name="Dirks R.P."/>
            <person name="Guessner J."/>
            <person name="Wuertz S."/>
            <person name="Du K."/>
            <person name="Schartl M."/>
        </authorList>
    </citation>
    <scope>NUCLEOTIDE SEQUENCE</scope>
    <source>
        <strain evidence="4">STURGEONOMICS-FGT-2020</strain>
        <tissue evidence="4">Whole blood</tissue>
    </source>
</reference>
<feature type="domain" description="Snake toxin/toxin-like" evidence="3">
    <location>
        <begin position="156"/>
        <end position="227"/>
    </location>
</feature>
<gene>
    <name evidence="4" type="ORF">AOXY_G30561</name>
</gene>
<dbReference type="PANTHER" id="PTHR16983:SF10">
    <property type="entry name" value="PROTEIN QUIVER"/>
    <property type="match status" value="1"/>
</dbReference>
<accession>A0AAD8FUY6</accession>
<dbReference type="InterPro" id="IPR035076">
    <property type="entry name" value="Toxin/TOLIP"/>
</dbReference>
<keyword evidence="1 2" id="KW-0732">Signal</keyword>
<organism evidence="4 5">
    <name type="scientific">Acipenser oxyrinchus oxyrinchus</name>
    <dbReference type="NCBI Taxonomy" id="40147"/>
    <lineage>
        <taxon>Eukaryota</taxon>
        <taxon>Metazoa</taxon>
        <taxon>Chordata</taxon>
        <taxon>Craniata</taxon>
        <taxon>Vertebrata</taxon>
        <taxon>Euteleostomi</taxon>
        <taxon>Actinopterygii</taxon>
        <taxon>Chondrostei</taxon>
        <taxon>Acipenseriformes</taxon>
        <taxon>Acipenseridae</taxon>
        <taxon>Acipenser</taxon>
    </lineage>
</organism>
<dbReference type="Proteomes" id="UP001230051">
    <property type="component" value="Unassembled WGS sequence"/>
</dbReference>
<protein>
    <submittedName>
        <fullName evidence="4">G surface protein, allelic form 168-like</fullName>
    </submittedName>
</protein>